<dbReference type="InterPro" id="IPR050490">
    <property type="entry name" value="Bact_solute-bd_prot1"/>
</dbReference>
<evidence type="ECO:0000256" key="1">
    <source>
        <dbReference type="ARBA" id="ARBA00022475"/>
    </source>
</evidence>
<keyword evidence="2 6" id="KW-0732">Signal</keyword>
<comment type="caution">
    <text evidence="7">The sequence shown here is derived from an EMBL/GenBank/DDBJ whole genome shotgun (WGS) entry which is preliminary data.</text>
</comment>
<accession>A0ABT1YIR7</accession>
<evidence type="ECO:0000256" key="4">
    <source>
        <dbReference type="ARBA" id="ARBA00023139"/>
    </source>
</evidence>
<dbReference type="PANTHER" id="PTHR43649:SF33">
    <property type="entry name" value="POLYGALACTURONAN_RHAMNOGALACTURONAN-BINDING PROTEIN YTCQ"/>
    <property type="match status" value="1"/>
</dbReference>
<dbReference type="PANTHER" id="PTHR43649">
    <property type="entry name" value="ARABINOSE-BINDING PROTEIN-RELATED"/>
    <property type="match status" value="1"/>
</dbReference>
<keyword evidence="3" id="KW-0472">Membrane</keyword>
<dbReference type="CDD" id="cd13580">
    <property type="entry name" value="PBP2_AlgQ_like_1"/>
    <property type="match status" value="1"/>
</dbReference>
<dbReference type="InterPro" id="IPR006059">
    <property type="entry name" value="SBP"/>
</dbReference>
<dbReference type="PROSITE" id="PS51257">
    <property type="entry name" value="PROKAR_LIPOPROTEIN"/>
    <property type="match status" value="1"/>
</dbReference>
<dbReference type="Proteomes" id="UP001300012">
    <property type="component" value="Unassembled WGS sequence"/>
</dbReference>
<feature type="signal peptide" evidence="6">
    <location>
        <begin position="1"/>
        <end position="29"/>
    </location>
</feature>
<evidence type="ECO:0000313" key="8">
    <source>
        <dbReference type="Proteomes" id="UP001300012"/>
    </source>
</evidence>
<dbReference type="RefSeq" id="WP_258214643.1">
    <property type="nucleotide sequence ID" value="NZ_JANQBD010000012.1"/>
</dbReference>
<reference evidence="7 8" key="1">
    <citation type="submission" date="2022-08" db="EMBL/GenBank/DDBJ databases">
        <title>Paenibacillus endoradicis sp. nov., Paenibacillus radicibacter sp. nov and Paenibacillus pararadicis sp. nov., three cold-adapted plant growth-promoting bacteria isolated from root of Larix gmelinii in Great Khingan.</title>
        <authorList>
            <person name="Xue H."/>
        </authorList>
    </citation>
    <scope>NUCLEOTIDE SEQUENCE [LARGE SCALE GENOMIC DNA]</scope>
    <source>
        <strain evidence="7 8">N5-1-1-5</strain>
    </source>
</reference>
<keyword evidence="1" id="KW-1003">Cell membrane</keyword>
<evidence type="ECO:0000313" key="7">
    <source>
        <dbReference type="EMBL" id="MCR8633070.1"/>
    </source>
</evidence>
<gene>
    <name evidence="7" type="ORF">NV381_17860</name>
</gene>
<keyword evidence="8" id="KW-1185">Reference proteome</keyword>
<dbReference type="EMBL" id="JANQBD010000012">
    <property type="protein sequence ID" value="MCR8633070.1"/>
    <property type="molecule type" value="Genomic_DNA"/>
</dbReference>
<evidence type="ECO:0000256" key="2">
    <source>
        <dbReference type="ARBA" id="ARBA00022729"/>
    </source>
</evidence>
<evidence type="ECO:0000256" key="5">
    <source>
        <dbReference type="ARBA" id="ARBA00023288"/>
    </source>
</evidence>
<keyword evidence="5" id="KW-0449">Lipoprotein</keyword>
<sequence length="514" mass="56833">MTGNKLNHPAVRKGMAVTASLVLISTVLAACSSENAAPATGSSAAGNTAAQEKFTMTMVNQFTQNQPPGEDDEFVKKIEEFTNTKLAITWIPGGNVHEKINAIIASGDMPKALLVFENKSTTLINAVRAGVFWEIGPYINEFPNLKKYLYPEVLEGVKIDGKLYSLYRSRPLIGDGVVIRKDWLNNLGLSQPKTPDELYNVIKAFTQNDPDKNGKNDTIGLVDESALRGFGYVAAIHGAPNEWELKDGKLSPAQFHPGYTEALKFYRKLYKEGLMNKEFTLQSRTQAHELLQKGQAGVRIGDPDMIIGISAGTTDTKAQWDTFVKMQSTTGSERVFMSNGYTGNFFFPKSAIKSEAELKQVLGYFDKLSAPEMQTMFTWGLEGKHYSLKDGKASVTPEQAANNAVVNNRRNELQVVDGLQASIQGQRNPVDQAWISAKQEMNSKVVTNPAITLISKTLTERGTELKQILEDARVKFIIGEIDEAGWDNEMKKWRSAGGDKVIQEMNELYAKMPK</sequence>
<dbReference type="Gene3D" id="3.40.190.10">
    <property type="entry name" value="Periplasmic binding protein-like II"/>
    <property type="match status" value="2"/>
</dbReference>
<evidence type="ECO:0000256" key="6">
    <source>
        <dbReference type="SAM" id="SignalP"/>
    </source>
</evidence>
<evidence type="ECO:0000256" key="3">
    <source>
        <dbReference type="ARBA" id="ARBA00023136"/>
    </source>
</evidence>
<dbReference type="SUPFAM" id="SSF53850">
    <property type="entry name" value="Periplasmic binding protein-like II"/>
    <property type="match status" value="1"/>
</dbReference>
<organism evidence="7 8">
    <name type="scientific">Paenibacillus radicis</name>
    <name type="common">ex Xue et al. 2023</name>
    <dbReference type="NCBI Taxonomy" id="2972489"/>
    <lineage>
        <taxon>Bacteria</taxon>
        <taxon>Bacillati</taxon>
        <taxon>Bacillota</taxon>
        <taxon>Bacilli</taxon>
        <taxon>Bacillales</taxon>
        <taxon>Paenibacillaceae</taxon>
        <taxon>Paenibacillus</taxon>
    </lineage>
</organism>
<keyword evidence="4" id="KW-0564">Palmitate</keyword>
<name>A0ABT1YIR7_9BACL</name>
<proteinExistence type="predicted"/>
<protein>
    <submittedName>
        <fullName evidence="7">Extracellular solute-binding protein</fullName>
    </submittedName>
</protein>
<dbReference type="Pfam" id="PF01547">
    <property type="entry name" value="SBP_bac_1"/>
    <property type="match status" value="1"/>
</dbReference>
<feature type="chain" id="PRO_5046820942" evidence="6">
    <location>
        <begin position="30"/>
        <end position="514"/>
    </location>
</feature>